<proteinExistence type="predicted"/>
<dbReference type="AlphaFoldDB" id="A0A0A9HN79"/>
<sequence>MMYQCNHYPFVLVGYSCIHQSTVLYKPAKTTYY</sequence>
<reference evidence="1" key="1">
    <citation type="submission" date="2014-09" db="EMBL/GenBank/DDBJ databases">
        <authorList>
            <person name="Magalhaes I.L.F."/>
            <person name="Oliveira U."/>
            <person name="Santos F.R."/>
            <person name="Vidigal T.H.D.A."/>
            <person name="Brescovit A.D."/>
            <person name="Santos A.J."/>
        </authorList>
    </citation>
    <scope>NUCLEOTIDE SEQUENCE</scope>
    <source>
        <tissue evidence="1">Shoot tissue taken approximately 20 cm above the soil surface</tissue>
    </source>
</reference>
<reference evidence="1" key="2">
    <citation type="journal article" date="2015" name="Data Brief">
        <title>Shoot transcriptome of the giant reed, Arundo donax.</title>
        <authorList>
            <person name="Barrero R.A."/>
            <person name="Guerrero F.D."/>
            <person name="Moolhuijzen P."/>
            <person name="Goolsby J.A."/>
            <person name="Tidwell J."/>
            <person name="Bellgard S.E."/>
            <person name="Bellgard M.I."/>
        </authorList>
    </citation>
    <scope>NUCLEOTIDE SEQUENCE</scope>
    <source>
        <tissue evidence="1">Shoot tissue taken approximately 20 cm above the soil surface</tissue>
    </source>
</reference>
<protein>
    <submittedName>
        <fullName evidence="1">Uncharacterized protein</fullName>
    </submittedName>
</protein>
<accession>A0A0A9HN79</accession>
<dbReference type="EMBL" id="GBRH01161545">
    <property type="protein sequence ID" value="JAE36351.1"/>
    <property type="molecule type" value="Transcribed_RNA"/>
</dbReference>
<organism evidence="1">
    <name type="scientific">Arundo donax</name>
    <name type="common">Giant reed</name>
    <name type="synonym">Donax arundinaceus</name>
    <dbReference type="NCBI Taxonomy" id="35708"/>
    <lineage>
        <taxon>Eukaryota</taxon>
        <taxon>Viridiplantae</taxon>
        <taxon>Streptophyta</taxon>
        <taxon>Embryophyta</taxon>
        <taxon>Tracheophyta</taxon>
        <taxon>Spermatophyta</taxon>
        <taxon>Magnoliopsida</taxon>
        <taxon>Liliopsida</taxon>
        <taxon>Poales</taxon>
        <taxon>Poaceae</taxon>
        <taxon>PACMAD clade</taxon>
        <taxon>Arundinoideae</taxon>
        <taxon>Arundineae</taxon>
        <taxon>Arundo</taxon>
    </lineage>
</organism>
<name>A0A0A9HN79_ARUDO</name>
<evidence type="ECO:0000313" key="1">
    <source>
        <dbReference type="EMBL" id="JAE36351.1"/>
    </source>
</evidence>